<keyword evidence="3" id="KW-1185">Reference proteome</keyword>
<feature type="domain" description="Serine aminopeptidase S33" evidence="1">
    <location>
        <begin position="34"/>
        <end position="239"/>
    </location>
</feature>
<dbReference type="AlphaFoldDB" id="A0A6N6M798"/>
<evidence type="ECO:0000313" key="2">
    <source>
        <dbReference type="EMBL" id="KAB1064372.1"/>
    </source>
</evidence>
<protein>
    <submittedName>
        <fullName evidence="2">Alpha/beta hydrolase</fullName>
    </submittedName>
</protein>
<reference evidence="2 3" key="1">
    <citation type="submission" date="2019-09" db="EMBL/GenBank/DDBJ databases">
        <title>Genomes of Cryomorphaceae.</title>
        <authorList>
            <person name="Bowman J.P."/>
        </authorList>
    </citation>
    <scope>NUCLEOTIDE SEQUENCE [LARGE SCALE GENOMIC DNA]</scope>
    <source>
        <strain evidence="2 3">KCTC 52047</strain>
    </source>
</reference>
<evidence type="ECO:0000313" key="3">
    <source>
        <dbReference type="Proteomes" id="UP000435357"/>
    </source>
</evidence>
<dbReference type="Proteomes" id="UP000435357">
    <property type="component" value="Unassembled WGS sequence"/>
</dbReference>
<dbReference type="Gene3D" id="3.40.50.1820">
    <property type="entry name" value="alpha/beta hydrolase"/>
    <property type="match status" value="1"/>
</dbReference>
<keyword evidence="2" id="KW-0378">Hydrolase</keyword>
<dbReference type="InterPro" id="IPR022742">
    <property type="entry name" value="Hydrolase_4"/>
</dbReference>
<organism evidence="2 3">
    <name type="scientific">Salibacter halophilus</name>
    <dbReference type="NCBI Taxonomy" id="1803916"/>
    <lineage>
        <taxon>Bacteria</taxon>
        <taxon>Pseudomonadati</taxon>
        <taxon>Bacteroidota</taxon>
        <taxon>Flavobacteriia</taxon>
        <taxon>Flavobacteriales</taxon>
        <taxon>Salibacteraceae</taxon>
        <taxon>Salibacter</taxon>
    </lineage>
</organism>
<accession>A0A6N6M798</accession>
<gene>
    <name evidence="2" type="ORF">F3059_06625</name>
</gene>
<dbReference type="RefSeq" id="WP_151167473.1">
    <property type="nucleotide sequence ID" value="NZ_WACR01000005.1"/>
</dbReference>
<dbReference type="InterPro" id="IPR051044">
    <property type="entry name" value="MAG_DAG_Lipase"/>
</dbReference>
<comment type="caution">
    <text evidence="2">The sequence shown here is derived from an EMBL/GenBank/DDBJ whole genome shotgun (WGS) entry which is preliminary data.</text>
</comment>
<dbReference type="EMBL" id="WACR01000005">
    <property type="protein sequence ID" value="KAB1064372.1"/>
    <property type="molecule type" value="Genomic_DNA"/>
</dbReference>
<dbReference type="Pfam" id="PF12146">
    <property type="entry name" value="Hydrolase_4"/>
    <property type="match status" value="1"/>
</dbReference>
<dbReference type="SUPFAM" id="SSF53474">
    <property type="entry name" value="alpha/beta-Hydrolases"/>
    <property type="match status" value="1"/>
</dbReference>
<dbReference type="InterPro" id="IPR029058">
    <property type="entry name" value="AB_hydrolase_fold"/>
</dbReference>
<sequence>MMEFEDFSTRDIELKDDYEGHAKAVLVHYTPSSSHEKAVLYVHGFADYYFQKHLAHFYHDEGYAFYALDLRKHGRSIMDHQRPNFARSVTEYYEELGKAVEIIRSEHNFLLLNGHSTGGLITPLFVAEDPKGKLVDALFLNSPFFAFPYPNWMKRLLLPAITNTGKFFPYKQLPAKFSKCYGQSINKAHHGEWEYDTSLKPIEGFNVYFGWVYAVYRAQKRLRRGLHLEMPALVIHSDHSIFKISGWSKDLQQADAVLNVNDIRKYSERLGENVKRVEIENAMHDVFLSPPDVRQKAFEELHHWLHDLEVDREWNDG</sequence>
<dbReference type="PANTHER" id="PTHR11614">
    <property type="entry name" value="PHOSPHOLIPASE-RELATED"/>
    <property type="match status" value="1"/>
</dbReference>
<proteinExistence type="predicted"/>
<dbReference type="OrthoDB" id="9801217at2"/>
<name>A0A6N6M798_9FLAO</name>
<evidence type="ECO:0000259" key="1">
    <source>
        <dbReference type="Pfam" id="PF12146"/>
    </source>
</evidence>
<dbReference type="GO" id="GO:0016787">
    <property type="term" value="F:hydrolase activity"/>
    <property type="evidence" value="ECO:0007669"/>
    <property type="project" value="UniProtKB-KW"/>
</dbReference>